<reference evidence="2 3" key="1">
    <citation type="submission" date="2019-04" db="EMBL/GenBank/DDBJ databases">
        <title>Chromosome genome assembly for Takifugu flavidus.</title>
        <authorList>
            <person name="Xiao S."/>
        </authorList>
    </citation>
    <scope>NUCLEOTIDE SEQUENCE [LARGE SCALE GENOMIC DNA]</scope>
    <source>
        <strain evidence="2">HTHZ2018</strain>
        <tissue evidence="2">Muscle</tissue>
    </source>
</reference>
<protein>
    <submittedName>
        <fullName evidence="2">Uncharacterized protein</fullName>
    </submittedName>
</protein>
<evidence type="ECO:0000313" key="2">
    <source>
        <dbReference type="EMBL" id="TWW65542.1"/>
    </source>
</evidence>
<sequence length="105" mass="11401">MGRDLDATEVAQSQEHGGDSRKRVVTPGELDRAVEGPETLSRIGICSFGDPPADGRLGKERGEEGGQRRGEGGGGERGEERRGEVEEKERRRGEERGGEERRGEA</sequence>
<dbReference type="AlphaFoldDB" id="A0A5C6NDE9"/>
<proteinExistence type="predicted"/>
<organism evidence="2 3">
    <name type="scientific">Takifugu flavidus</name>
    <name type="common">sansaifugu</name>
    <dbReference type="NCBI Taxonomy" id="433684"/>
    <lineage>
        <taxon>Eukaryota</taxon>
        <taxon>Metazoa</taxon>
        <taxon>Chordata</taxon>
        <taxon>Craniata</taxon>
        <taxon>Vertebrata</taxon>
        <taxon>Euteleostomi</taxon>
        <taxon>Actinopterygii</taxon>
        <taxon>Neopterygii</taxon>
        <taxon>Teleostei</taxon>
        <taxon>Neoteleostei</taxon>
        <taxon>Acanthomorphata</taxon>
        <taxon>Eupercaria</taxon>
        <taxon>Tetraodontiformes</taxon>
        <taxon>Tetradontoidea</taxon>
        <taxon>Tetraodontidae</taxon>
        <taxon>Takifugu</taxon>
    </lineage>
</organism>
<dbReference type="EMBL" id="RHFK02000014">
    <property type="protein sequence ID" value="TWW65542.1"/>
    <property type="molecule type" value="Genomic_DNA"/>
</dbReference>
<accession>A0A5C6NDE9</accession>
<evidence type="ECO:0000256" key="1">
    <source>
        <dbReference type="SAM" id="MobiDB-lite"/>
    </source>
</evidence>
<dbReference type="Proteomes" id="UP000324091">
    <property type="component" value="Chromosome 21"/>
</dbReference>
<comment type="caution">
    <text evidence="2">The sequence shown here is derived from an EMBL/GenBank/DDBJ whole genome shotgun (WGS) entry which is preliminary data.</text>
</comment>
<keyword evidence="3" id="KW-1185">Reference proteome</keyword>
<feature type="compositionally biased region" description="Basic and acidic residues" evidence="1">
    <location>
        <begin position="56"/>
        <end position="105"/>
    </location>
</feature>
<name>A0A5C6NDE9_9TELE</name>
<evidence type="ECO:0000313" key="3">
    <source>
        <dbReference type="Proteomes" id="UP000324091"/>
    </source>
</evidence>
<gene>
    <name evidence="2" type="ORF">D4764_21G0004420</name>
</gene>
<feature type="region of interest" description="Disordered" evidence="1">
    <location>
        <begin position="1"/>
        <end position="105"/>
    </location>
</feature>